<evidence type="ECO:0000256" key="1">
    <source>
        <dbReference type="SAM" id="MobiDB-lite"/>
    </source>
</evidence>
<feature type="compositionally biased region" description="Polar residues" evidence="1">
    <location>
        <begin position="448"/>
        <end position="465"/>
    </location>
</feature>
<sequence length="541" mass="58447">MVNWQDPKLVARLGAAQMPVLFFCIGIIFYDQIYLLKFDYNLLKASRRRRLPLLAYFGAKISWWVYAVLCILGAMGVGPYNCNAMVRALEFFMSLIALCSSSLLAVRTVCVWQDEKAKRIVGWTVGFFTFALSAVWFAGVADIHLMWVPNGGGAWQNGACAPIKVEMRYFVKYIMTIVYDALVLVLTVAGVFRMSTNGRTRIGALLVQQGLLYFLATLAANLVPAVITILQLSPFMSLYFAVPSSFVAVLASTRLYVQLAQEATSRVDSQGRQQRHGENNNVQWGSGGTGSNGSTSFTEKLSNFMHRNAGNNNSRASRIASPTAPGAPGAARGIVPKASCATTVGGPSSPHRKKAPAFYNSAHHDDSLDIRSFQDSAASSGDLEKQPSPNNNVGVDSSLAHGVSTTLSHDHEHDGPVDFDGNAPVLPAPFVAAIDLQPGEEGRISAGSRPSFQQQQPAPTLSYCGSENDAVLPSPVSAQTQQQGRHHPFSAAGQAMSNVRLPRMPVVPPTAQSGRRQQGTAQDRSGLRGIIVEQTREELSE</sequence>
<dbReference type="Proteomes" id="UP000245884">
    <property type="component" value="Unassembled WGS sequence"/>
</dbReference>
<protein>
    <submittedName>
        <fullName evidence="3">Uncharacterized protein</fullName>
    </submittedName>
</protein>
<feature type="transmembrane region" description="Helical" evidence="2">
    <location>
        <begin position="61"/>
        <end position="80"/>
    </location>
</feature>
<feature type="compositionally biased region" description="Low complexity" evidence="1">
    <location>
        <begin position="307"/>
        <end position="332"/>
    </location>
</feature>
<accession>A0A316UKY5</accession>
<dbReference type="RefSeq" id="XP_025359205.1">
    <property type="nucleotide sequence ID" value="XM_025503150.1"/>
</dbReference>
<dbReference type="GeneID" id="37024973"/>
<evidence type="ECO:0000313" key="4">
    <source>
        <dbReference type="Proteomes" id="UP000245884"/>
    </source>
</evidence>
<evidence type="ECO:0000313" key="3">
    <source>
        <dbReference type="EMBL" id="PWN24593.1"/>
    </source>
</evidence>
<dbReference type="OrthoDB" id="3197626at2759"/>
<proteinExistence type="predicted"/>
<feature type="region of interest" description="Disordered" evidence="1">
    <location>
        <begin position="441"/>
        <end position="472"/>
    </location>
</feature>
<gene>
    <name evidence="3" type="ORF">BDZ90DRAFT_100510</name>
</gene>
<feature type="region of interest" description="Disordered" evidence="1">
    <location>
        <begin position="497"/>
        <end position="541"/>
    </location>
</feature>
<name>A0A316UKY5_9BASI</name>
<evidence type="ECO:0000256" key="2">
    <source>
        <dbReference type="SAM" id="Phobius"/>
    </source>
</evidence>
<reference evidence="3 4" key="1">
    <citation type="journal article" date="2018" name="Mol. Biol. Evol.">
        <title>Broad Genomic Sampling Reveals a Smut Pathogenic Ancestry of the Fungal Clade Ustilaginomycotina.</title>
        <authorList>
            <person name="Kijpornyongpan T."/>
            <person name="Mondo S.J."/>
            <person name="Barry K."/>
            <person name="Sandor L."/>
            <person name="Lee J."/>
            <person name="Lipzen A."/>
            <person name="Pangilinan J."/>
            <person name="LaButti K."/>
            <person name="Hainaut M."/>
            <person name="Henrissat B."/>
            <person name="Grigoriev I.V."/>
            <person name="Spatafora J.W."/>
            <person name="Aime M.C."/>
        </authorList>
    </citation>
    <scope>NUCLEOTIDE SEQUENCE [LARGE SCALE GENOMIC DNA]</scope>
    <source>
        <strain evidence="3 4">MCA 5214</strain>
    </source>
</reference>
<keyword evidence="2" id="KW-0812">Transmembrane</keyword>
<feature type="compositionally biased region" description="Polar residues" evidence="1">
    <location>
        <begin position="510"/>
        <end position="523"/>
    </location>
</feature>
<keyword evidence="2" id="KW-1133">Transmembrane helix</keyword>
<feature type="transmembrane region" description="Helical" evidence="2">
    <location>
        <begin position="92"/>
        <end position="113"/>
    </location>
</feature>
<keyword evidence="4" id="KW-1185">Reference proteome</keyword>
<feature type="region of interest" description="Disordered" evidence="1">
    <location>
        <begin position="376"/>
        <end position="398"/>
    </location>
</feature>
<dbReference type="EMBL" id="KZ819680">
    <property type="protein sequence ID" value="PWN24593.1"/>
    <property type="molecule type" value="Genomic_DNA"/>
</dbReference>
<feature type="transmembrane region" description="Helical" evidence="2">
    <location>
        <begin position="212"/>
        <end position="232"/>
    </location>
</feature>
<keyword evidence="2" id="KW-0472">Membrane</keyword>
<feature type="region of interest" description="Disordered" evidence="1">
    <location>
        <begin position="266"/>
        <end position="332"/>
    </location>
</feature>
<organism evidence="3 4">
    <name type="scientific">Jaminaea rosea</name>
    <dbReference type="NCBI Taxonomy" id="1569628"/>
    <lineage>
        <taxon>Eukaryota</taxon>
        <taxon>Fungi</taxon>
        <taxon>Dikarya</taxon>
        <taxon>Basidiomycota</taxon>
        <taxon>Ustilaginomycotina</taxon>
        <taxon>Exobasidiomycetes</taxon>
        <taxon>Microstromatales</taxon>
        <taxon>Microstromatales incertae sedis</taxon>
        <taxon>Jaminaea</taxon>
    </lineage>
</organism>
<feature type="transmembrane region" description="Helical" evidence="2">
    <location>
        <begin position="173"/>
        <end position="192"/>
    </location>
</feature>
<feature type="transmembrane region" description="Helical" evidence="2">
    <location>
        <begin position="20"/>
        <end position="40"/>
    </location>
</feature>
<feature type="transmembrane region" description="Helical" evidence="2">
    <location>
        <begin position="120"/>
        <end position="139"/>
    </location>
</feature>
<dbReference type="AlphaFoldDB" id="A0A316UKY5"/>